<evidence type="ECO:0000256" key="2">
    <source>
        <dbReference type="ARBA" id="ARBA00023125"/>
    </source>
</evidence>
<protein>
    <submittedName>
        <fullName evidence="5">Helix-turn-helix domain-containing protein</fullName>
    </submittedName>
</protein>
<dbReference type="OrthoDB" id="3186094at2"/>
<dbReference type="AlphaFoldDB" id="A0A7C9HJ15"/>
<evidence type="ECO:0000313" key="5">
    <source>
        <dbReference type="EMBL" id="MUN08247.1"/>
    </source>
</evidence>
<dbReference type="GO" id="GO:0003700">
    <property type="term" value="F:DNA-binding transcription factor activity"/>
    <property type="evidence" value="ECO:0007669"/>
    <property type="project" value="InterPro"/>
</dbReference>
<keyword evidence="3" id="KW-0804">Transcription</keyword>
<dbReference type="Pfam" id="PF12833">
    <property type="entry name" value="HTH_18"/>
    <property type="match status" value="1"/>
</dbReference>
<reference evidence="5 6" key="1">
    <citation type="submission" date="2019-11" db="EMBL/GenBank/DDBJ databases">
        <title>Agromyces kandeliae sp. nov., isolated from mangrove soil.</title>
        <authorList>
            <person name="Wang R."/>
        </authorList>
    </citation>
    <scope>NUCLEOTIDE SEQUENCE [LARGE SCALE GENOMIC DNA]</scope>
    <source>
        <strain evidence="5 6">JCM 11431</strain>
    </source>
</reference>
<evidence type="ECO:0000259" key="4">
    <source>
        <dbReference type="PROSITE" id="PS01124"/>
    </source>
</evidence>
<dbReference type="Proteomes" id="UP000480122">
    <property type="component" value="Unassembled WGS sequence"/>
</dbReference>
<dbReference type="Gene3D" id="1.10.10.60">
    <property type="entry name" value="Homeodomain-like"/>
    <property type="match status" value="2"/>
</dbReference>
<keyword evidence="6" id="KW-1185">Reference proteome</keyword>
<organism evidence="5 6">
    <name type="scientific">Agromyces luteolus</name>
    <dbReference type="NCBI Taxonomy" id="88373"/>
    <lineage>
        <taxon>Bacteria</taxon>
        <taxon>Bacillati</taxon>
        <taxon>Actinomycetota</taxon>
        <taxon>Actinomycetes</taxon>
        <taxon>Micrococcales</taxon>
        <taxon>Microbacteriaceae</taxon>
        <taxon>Agromyces</taxon>
    </lineage>
</organism>
<dbReference type="InterPro" id="IPR020449">
    <property type="entry name" value="Tscrpt_reg_AraC-type_HTH"/>
</dbReference>
<dbReference type="PRINTS" id="PR00032">
    <property type="entry name" value="HTHARAC"/>
</dbReference>
<dbReference type="PANTHER" id="PTHR43280:SF28">
    <property type="entry name" value="HTH-TYPE TRANSCRIPTIONAL ACTIVATOR RHAS"/>
    <property type="match status" value="1"/>
</dbReference>
<name>A0A7C9HJ15_9MICO</name>
<dbReference type="SUPFAM" id="SSF46689">
    <property type="entry name" value="Homeodomain-like"/>
    <property type="match status" value="2"/>
</dbReference>
<evidence type="ECO:0000256" key="1">
    <source>
        <dbReference type="ARBA" id="ARBA00023015"/>
    </source>
</evidence>
<feature type="domain" description="HTH araC/xylS-type" evidence="4">
    <location>
        <begin position="304"/>
        <end position="402"/>
    </location>
</feature>
<sequence length="405" mass="44262">MATTSPAPSSATLEAVVAAVAQVLSCPVELAPDVAAALDAFEAAHCLDPRIQPAFTAAVLRGFVREMEPQVVHEIVEPLGMAIALARWGDRLLVIGPYTHEPMHPGVAEEVLSRLGIPSAHLPVYKLYRTRYPIVDAEYVYRGAAAMLQAAGSEELLGSLREVVAEGGAITPGFGEAPQSAAFTVIEERYRLEREFMDAVADGSSERALAALHRMGRMPQTISYLNTPFLGTTILRIMARVAAQRGGLPPVTIDAISQEYAQRLHRIGHTSDKRRAVSFTAQMVTDFCRHVRRHQQRSYPQLVRQVADEIDLHLSSQVSTTELAERLGVSASTLARRFKAATGLTIAAYTARQRAERAARLLATTSQSVRDIALFVGYDDANYFVKVFREAHGMTPTAYREAHTT</sequence>
<dbReference type="InterPro" id="IPR018060">
    <property type="entry name" value="HTH_AraC"/>
</dbReference>
<dbReference type="InterPro" id="IPR009057">
    <property type="entry name" value="Homeodomain-like_sf"/>
</dbReference>
<accession>A0A7C9HJ15</accession>
<keyword evidence="2" id="KW-0238">DNA-binding</keyword>
<evidence type="ECO:0000313" key="6">
    <source>
        <dbReference type="Proteomes" id="UP000480122"/>
    </source>
</evidence>
<dbReference type="PROSITE" id="PS01124">
    <property type="entry name" value="HTH_ARAC_FAMILY_2"/>
    <property type="match status" value="1"/>
</dbReference>
<comment type="caution">
    <text evidence="5">The sequence shown here is derived from an EMBL/GenBank/DDBJ whole genome shotgun (WGS) entry which is preliminary data.</text>
</comment>
<keyword evidence="1" id="KW-0805">Transcription regulation</keyword>
<dbReference type="PANTHER" id="PTHR43280">
    <property type="entry name" value="ARAC-FAMILY TRANSCRIPTIONAL REGULATOR"/>
    <property type="match status" value="1"/>
</dbReference>
<proteinExistence type="predicted"/>
<dbReference type="RefSeq" id="WP_155843093.1">
    <property type="nucleotide sequence ID" value="NZ_BAAAIA010000008.1"/>
</dbReference>
<dbReference type="GO" id="GO:0043565">
    <property type="term" value="F:sequence-specific DNA binding"/>
    <property type="evidence" value="ECO:0007669"/>
    <property type="project" value="InterPro"/>
</dbReference>
<gene>
    <name evidence="5" type="ORF">GLX25_14105</name>
</gene>
<dbReference type="EMBL" id="WODA01000025">
    <property type="protein sequence ID" value="MUN08247.1"/>
    <property type="molecule type" value="Genomic_DNA"/>
</dbReference>
<dbReference type="SMART" id="SM00342">
    <property type="entry name" value="HTH_ARAC"/>
    <property type="match status" value="1"/>
</dbReference>
<evidence type="ECO:0000256" key="3">
    <source>
        <dbReference type="ARBA" id="ARBA00023163"/>
    </source>
</evidence>